<feature type="region of interest" description="Disordered" evidence="1">
    <location>
        <begin position="45"/>
        <end position="96"/>
    </location>
</feature>
<sequence>MALKKFELKMANLKFEQEKIRLQFEYERESIRSSVKKTFTEQINCKQLQQQQQQHQPQHQQTQHQQQQHQQHQQHKQHQQPQQHQQPCDVATNERKMIADKRGELVCAASPQPASGRSLFDPGGNGGGVGRLAFRG</sequence>
<feature type="compositionally biased region" description="Low complexity" evidence="1">
    <location>
        <begin position="47"/>
        <end position="71"/>
    </location>
</feature>
<dbReference type="AlphaFoldDB" id="A0A182V2K1"/>
<evidence type="ECO:0000256" key="1">
    <source>
        <dbReference type="SAM" id="MobiDB-lite"/>
    </source>
</evidence>
<evidence type="ECO:0000313" key="3">
    <source>
        <dbReference type="Proteomes" id="UP000075903"/>
    </source>
</evidence>
<evidence type="ECO:0000313" key="2">
    <source>
        <dbReference type="EnsemblMetazoa" id="AMEM007803-PA"/>
    </source>
</evidence>
<organism evidence="2 3">
    <name type="scientific">Anopheles merus</name>
    <name type="common">Mosquito</name>
    <dbReference type="NCBI Taxonomy" id="30066"/>
    <lineage>
        <taxon>Eukaryota</taxon>
        <taxon>Metazoa</taxon>
        <taxon>Ecdysozoa</taxon>
        <taxon>Arthropoda</taxon>
        <taxon>Hexapoda</taxon>
        <taxon>Insecta</taxon>
        <taxon>Pterygota</taxon>
        <taxon>Neoptera</taxon>
        <taxon>Endopterygota</taxon>
        <taxon>Diptera</taxon>
        <taxon>Nematocera</taxon>
        <taxon>Culicoidea</taxon>
        <taxon>Culicidae</taxon>
        <taxon>Anophelinae</taxon>
        <taxon>Anopheles</taxon>
    </lineage>
</organism>
<proteinExistence type="predicted"/>
<name>A0A182V2K1_ANOME</name>
<reference evidence="2" key="1">
    <citation type="submission" date="2020-05" db="UniProtKB">
        <authorList>
            <consortium name="EnsemblMetazoa"/>
        </authorList>
    </citation>
    <scope>IDENTIFICATION</scope>
    <source>
        <strain evidence="2">MAF</strain>
    </source>
</reference>
<protein>
    <submittedName>
        <fullName evidence="2">Uncharacterized protein</fullName>
    </submittedName>
</protein>
<keyword evidence="3" id="KW-1185">Reference proteome</keyword>
<feature type="region of interest" description="Disordered" evidence="1">
    <location>
        <begin position="108"/>
        <end position="136"/>
    </location>
</feature>
<dbReference type="VEuPathDB" id="VectorBase:AMEM007803"/>
<dbReference type="EnsemblMetazoa" id="AMEM007803-RA">
    <property type="protein sequence ID" value="AMEM007803-PA"/>
    <property type="gene ID" value="AMEM007803"/>
</dbReference>
<accession>A0A182V2K1</accession>
<dbReference type="Proteomes" id="UP000075903">
    <property type="component" value="Unassembled WGS sequence"/>
</dbReference>